<feature type="compositionally biased region" description="Polar residues" evidence="14">
    <location>
        <begin position="550"/>
        <end position="559"/>
    </location>
</feature>
<feature type="region of interest" description="Disordered" evidence="14">
    <location>
        <begin position="1071"/>
        <end position="1094"/>
    </location>
</feature>
<feature type="compositionally biased region" description="Basic and acidic residues" evidence="14">
    <location>
        <begin position="855"/>
        <end position="868"/>
    </location>
</feature>
<feature type="compositionally biased region" description="Low complexity" evidence="14">
    <location>
        <begin position="894"/>
        <end position="907"/>
    </location>
</feature>
<keyword evidence="8" id="KW-0851">Voltage-gated channel</keyword>
<feature type="region of interest" description="Disordered" evidence="14">
    <location>
        <begin position="1162"/>
        <end position="1219"/>
    </location>
</feature>
<feature type="domain" description="EF-hand" evidence="16">
    <location>
        <begin position="106"/>
        <end position="141"/>
    </location>
</feature>
<dbReference type="InterPro" id="IPR031649">
    <property type="entry name" value="GPHH_dom"/>
</dbReference>
<feature type="compositionally biased region" description="Low complexity" evidence="14">
    <location>
        <begin position="1001"/>
        <end position="1011"/>
    </location>
</feature>
<evidence type="ECO:0000256" key="2">
    <source>
        <dbReference type="ARBA" id="ARBA00022448"/>
    </source>
</evidence>
<dbReference type="Pfam" id="PF16905">
    <property type="entry name" value="GPHH"/>
    <property type="match status" value="1"/>
</dbReference>
<evidence type="ECO:0000256" key="12">
    <source>
        <dbReference type="ARBA" id="ARBA00023180"/>
    </source>
</evidence>
<feature type="compositionally biased region" description="Acidic residues" evidence="14">
    <location>
        <begin position="1381"/>
        <end position="1404"/>
    </location>
</feature>
<feature type="region of interest" description="Disordered" evidence="14">
    <location>
        <begin position="628"/>
        <end position="694"/>
    </location>
</feature>
<dbReference type="GO" id="GO:0008331">
    <property type="term" value="F:high voltage-gated calcium channel activity"/>
    <property type="evidence" value="ECO:0007669"/>
    <property type="project" value="TreeGrafter"/>
</dbReference>
<feature type="compositionally biased region" description="Polar residues" evidence="14">
    <location>
        <begin position="1137"/>
        <end position="1147"/>
    </location>
</feature>
<evidence type="ECO:0000313" key="17">
    <source>
        <dbReference type="EMBL" id="KAH9517607.1"/>
    </source>
</evidence>
<evidence type="ECO:0000256" key="14">
    <source>
        <dbReference type="SAM" id="MobiDB-lite"/>
    </source>
</evidence>
<dbReference type="InterPro" id="IPR050599">
    <property type="entry name" value="VDCC_alpha-1_subunit"/>
</dbReference>
<reference evidence="17" key="1">
    <citation type="submission" date="2013-05" db="EMBL/GenBank/DDBJ databases">
        <authorList>
            <person name="Yim A.K.Y."/>
            <person name="Chan T.F."/>
            <person name="Ji K.M."/>
            <person name="Liu X.Y."/>
            <person name="Zhou J.W."/>
            <person name="Li R.Q."/>
            <person name="Yang K.Y."/>
            <person name="Li J."/>
            <person name="Li M."/>
            <person name="Law P.T.W."/>
            <person name="Wu Y.L."/>
            <person name="Cai Z.L."/>
            <person name="Qin H."/>
            <person name="Bao Y."/>
            <person name="Leung R.K.K."/>
            <person name="Ng P.K.S."/>
            <person name="Zou J."/>
            <person name="Zhong X.J."/>
            <person name="Ran P.X."/>
            <person name="Zhong N.S."/>
            <person name="Liu Z.G."/>
            <person name="Tsui S.K.W."/>
        </authorList>
    </citation>
    <scope>NUCLEOTIDE SEQUENCE</scope>
    <source>
        <strain evidence="17">Derf</strain>
        <tissue evidence="17">Whole organism</tissue>
    </source>
</reference>
<feature type="region of interest" description="Disordered" evidence="14">
    <location>
        <begin position="1001"/>
        <end position="1028"/>
    </location>
</feature>
<keyword evidence="11 15" id="KW-0472">Membrane</keyword>
<feature type="compositionally biased region" description="Low complexity" evidence="14">
    <location>
        <begin position="466"/>
        <end position="479"/>
    </location>
</feature>
<dbReference type="PROSITE" id="PS50222">
    <property type="entry name" value="EF_HAND_2"/>
    <property type="match status" value="1"/>
</dbReference>
<dbReference type="Pfam" id="PF08763">
    <property type="entry name" value="Ca_chan_IQ"/>
    <property type="match status" value="1"/>
</dbReference>
<evidence type="ECO:0000256" key="3">
    <source>
        <dbReference type="ARBA" id="ARBA00022568"/>
    </source>
</evidence>
<dbReference type="InterPro" id="IPR005821">
    <property type="entry name" value="Ion_trans_dom"/>
</dbReference>
<evidence type="ECO:0000256" key="7">
    <source>
        <dbReference type="ARBA" id="ARBA00022837"/>
    </source>
</evidence>
<evidence type="ECO:0000256" key="8">
    <source>
        <dbReference type="ARBA" id="ARBA00022882"/>
    </source>
</evidence>
<dbReference type="Gene3D" id="1.10.238.10">
    <property type="entry name" value="EF-hand"/>
    <property type="match status" value="1"/>
</dbReference>
<dbReference type="InterPro" id="IPR011992">
    <property type="entry name" value="EF-hand-dom_pair"/>
</dbReference>
<feature type="region of interest" description="Disordered" evidence="14">
    <location>
        <begin position="840"/>
        <end position="915"/>
    </location>
</feature>
<dbReference type="EMBL" id="ASGP02000003">
    <property type="protein sequence ID" value="KAH9517607.1"/>
    <property type="molecule type" value="Genomic_DNA"/>
</dbReference>
<feature type="compositionally biased region" description="Low complexity" evidence="14">
    <location>
        <begin position="1076"/>
        <end position="1094"/>
    </location>
</feature>
<dbReference type="GO" id="GO:0098703">
    <property type="term" value="P:calcium ion import across plasma membrane"/>
    <property type="evidence" value="ECO:0007669"/>
    <property type="project" value="TreeGrafter"/>
</dbReference>
<dbReference type="SMART" id="SM01062">
    <property type="entry name" value="Ca_chan_IQ"/>
    <property type="match status" value="1"/>
</dbReference>
<feature type="region of interest" description="Disordered" evidence="14">
    <location>
        <begin position="452"/>
        <end position="529"/>
    </location>
</feature>
<dbReference type="PANTHER" id="PTHR45628">
    <property type="entry name" value="VOLTAGE-DEPENDENT CALCIUM CHANNEL TYPE A SUBUNIT ALPHA-1"/>
    <property type="match status" value="1"/>
</dbReference>
<dbReference type="Proteomes" id="UP000790347">
    <property type="component" value="Unassembled WGS sequence"/>
</dbReference>
<dbReference type="GO" id="GO:0005509">
    <property type="term" value="F:calcium ion binding"/>
    <property type="evidence" value="ECO:0007669"/>
    <property type="project" value="InterPro"/>
</dbReference>
<organism evidence="17 18">
    <name type="scientific">Dermatophagoides farinae</name>
    <name type="common">American house dust mite</name>
    <dbReference type="NCBI Taxonomy" id="6954"/>
    <lineage>
        <taxon>Eukaryota</taxon>
        <taxon>Metazoa</taxon>
        <taxon>Ecdysozoa</taxon>
        <taxon>Arthropoda</taxon>
        <taxon>Chelicerata</taxon>
        <taxon>Arachnida</taxon>
        <taxon>Acari</taxon>
        <taxon>Acariformes</taxon>
        <taxon>Sarcoptiformes</taxon>
        <taxon>Astigmata</taxon>
        <taxon>Psoroptidia</taxon>
        <taxon>Analgoidea</taxon>
        <taxon>Pyroglyphidae</taxon>
        <taxon>Dermatophagoidinae</taxon>
        <taxon>Dermatophagoides</taxon>
    </lineage>
</organism>
<evidence type="ECO:0000256" key="15">
    <source>
        <dbReference type="SAM" id="Phobius"/>
    </source>
</evidence>
<dbReference type="SUPFAM" id="SSF47473">
    <property type="entry name" value="EF-hand"/>
    <property type="match status" value="1"/>
</dbReference>
<dbReference type="Pfam" id="PF00520">
    <property type="entry name" value="Ion_trans"/>
    <property type="match status" value="1"/>
</dbReference>
<feature type="compositionally biased region" description="Basic residues" evidence="14">
    <location>
        <begin position="641"/>
        <end position="650"/>
    </location>
</feature>
<dbReference type="PANTHER" id="PTHR45628:SF7">
    <property type="entry name" value="VOLTAGE-DEPENDENT CALCIUM CHANNEL TYPE A SUBUNIT ALPHA-1"/>
    <property type="match status" value="1"/>
</dbReference>
<dbReference type="GO" id="GO:0045202">
    <property type="term" value="C:synapse"/>
    <property type="evidence" value="ECO:0007669"/>
    <property type="project" value="GOC"/>
</dbReference>
<evidence type="ECO:0000256" key="6">
    <source>
        <dbReference type="ARBA" id="ARBA00022737"/>
    </source>
</evidence>
<dbReference type="InterPro" id="IPR014873">
    <property type="entry name" value="VDCC_a1su_IQ"/>
</dbReference>
<evidence type="ECO:0000313" key="18">
    <source>
        <dbReference type="Proteomes" id="UP000790347"/>
    </source>
</evidence>
<feature type="region of interest" description="Disordered" evidence="14">
    <location>
        <begin position="323"/>
        <end position="350"/>
    </location>
</feature>
<feature type="region of interest" description="Disordered" evidence="14">
    <location>
        <begin position="764"/>
        <end position="824"/>
    </location>
</feature>
<feature type="region of interest" description="Disordered" evidence="14">
    <location>
        <begin position="725"/>
        <end position="749"/>
    </location>
</feature>
<feature type="compositionally biased region" description="Basic and acidic residues" evidence="14">
    <location>
        <begin position="290"/>
        <end position="307"/>
    </location>
</feature>
<feature type="compositionally biased region" description="Low complexity" evidence="14">
    <location>
        <begin position="1202"/>
        <end position="1219"/>
    </location>
</feature>
<feature type="compositionally biased region" description="Polar residues" evidence="14">
    <location>
        <begin position="1170"/>
        <end position="1198"/>
    </location>
</feature>
<feature type="transmembrane region" description="Helical" evidence="15">
    <location>
        <begin position="66"/>
        <end position="90"/>
    </location>
</feature>
<accession>A0A922I2U9</accession>
<dbReference type="FunFam" id="1.10.238.10:FF:000063">
    <property type="entry name" value="Voltage-dependent N-type calcium channel subunit alpha"/>
    <property type="match status" value="1"/>
</dbReference>
<protein>
    <recommendedName>
        <fullName evidence="16">EF-hand domain-containing protein</fullName>
    </recommendedName>
</protein>
<keyword evidence="5 15" id="KW-0812">Transmembrane</keyword>
<feature type="region of interest" description="Disordered" evidence="14">
    <location>
        <begin position="1121"/>
        <end position="1150"/>
    </location>
</feature>
<evidence type="ECO:0000256" key="5">
    <source>
        <dbReference type="ARBA" id="ARBA00022692"/>
    </source>
</evidence>
<name>A0A922I2U9_DERFA</name>
<feature type="compositionally biased region" description="Basic and acidic residues" evidence="14">
    <location>
        <begin position="802"/>
        <end position="814"/>
    </location>
</feature>
<dbReference type="Gene3D" id="1.10.287.70">
    <property type="match status" value="1"/>
</dbReference>
<evidence type="ECO:0000256" key="13">
    <source>
        <dbReference type="ARBA" id="ARBA00023303"/>
    </source>
</evidence>
<keyword evidence="6" id="KW-0677">Repeat</keyword>
<feature type="compositionally biased region" description="Basic and acidic residues" evidence="14">
    <location>
        <begin position="271"/>
        <end position="283"/>
    </location>
</feature>
<keyword evidence="4" id="KW-0107">Calcium channel</keyword>
<comment type="subcellular location">
    <subcellularLocation>
        <location evidence="1">Membrane</location>
        <topology evidence="1">Multi-pass membrane protein</topology>
    </subcellularLocation>
</comment>
<evidence type="ECO:0000259" key="16">
    <source>
        <dbReference type="PROSITE" id="PS50222"/>
    </source>
</evidence>
<dbReference type="GO" id="GO:0005891">
    <property type="term" value="C:voltage-gated calcium channel complex"/>
    <property type="evidence" value="ECO:0007669"/>
    <property type="project" value="TreeGrafter"/>
</dbReference>
<feature type="region of interest" description="Disordered" evidence="14">
    <location>
        <begin position="271"/>
        <end position="308"/>
    </location>
</feature>
<sequence>MDFAPDSEINRHTNFRTFAQSLILLFRCATGESWQAIMLSCRSGRPCDPKARQNESQKDSCGSDLAYSYFVTFIFFCSFLMLNLFVAVIMDNFDYLTRDSSILGAHHLDEFIRVWAEYDPNATGYIHYSEMYDMLRNMDPPLGFGNKCPYRLAYKKLIRMNMPVTEDGKVNFTTTLFALIRENLSIKMRPAEEMDQADKELRHTLVKLWPLQAKKIIDKLVPPNYELRNGRLTVGKIYAGFLILENWKTTRFGQIPGVGLTFNLTEPIRESSRSGHYSQHDYHQQNGQEESNHNNADGHHHQDETKTRPSLLQRLMGAVRNQNLPPEEQNFDEMGIHPRKGSLKDHGDDNKLEKTFSFIRRGSSRKHKDKHSHDDEEFELVPRYHRQASLQLSNEQSDMQSKKDYLCINEKNDGGGNKARRSSSIVHAIVHDRLSQRQDLVVVNQQPSFLMVTGGGGKHSNKKKQSPTSSQISVSTSSSLRGRPLSQLTIKSSTNSIDDSSHTQLQQKRLQRSCSTNFPNKSSSSKQICEDGKQCDVILMRTFSAKCGKNNDQPQQYSNDDNDTKKKNHRKTRRQRHGGNSSLKKMKNIDNSTTISTTTTTTSSSKTSCDDEDDKNIEEAGVVSALAHLSTHLHPDSNRRSSFRRRRSRSRSPSVHPQRPASPSTTAAYTEDETTKSSQPQPISSISKSDAGETTVTTTAAATTAGISGGTISDAPPVCDVYSASAAADQSNDGEPKSPSKPPDSLGFADTVTDLVGIVKYETSRKGRAKSKIRSTNEDFSSPTVPAGGLVRHGSHRRPSYRYREPWRGPRPEDQGPSEPLFHYPHSKQYYMQRLRQAQENDEFGQHSPSSSMEYRSHSSRMDLDRPSRSPSPHPLDQTKTEYYGTTKLEQRSRSPSPTSQAQQSSSIPFQQLRRFPSRFLNGAKRRLLPTTPGNLPKSLDPSAQINFPLVSHSPTIPSRTPATINFPKLNASPTHFSKTTGAFLLDPDQQQQMAIQAMMMDPSQQQMQQQHSIDPYQMGQQQISLDQQQQQQQQQFVQQQPQQTEQQQQTQSIGASISSLLAPFRMFGSRTSGLQRQQQQQQQQSSQQQAVVGPITQQPQQFPVIQHTQQQQQQPMLNPIPAPTVMLKRGLPQPPGSSLLSQQPALQTWPEEDTTTITATIHHGHHQSQHTIEPQPSSSYQSNYTDENLLGTGSSSARMLPSTTAQSQPQSSQPTGTSGIHLMMLEQQRRRNRMKHFRSSTWADDHHHNQYGQQFQTEDSYGMTVPPSGGLRRRQQPMIPPHIKRPSSAGVLMSSASTMTKPRRKLFMPASSTSSWPHQQQSSVTSRRITPPIPRARRRIPLHQLSFHSDGAVTGGGRSSDHYHRSSHHHLTSSLRDSYAIDDDGDDDNNDDDDDDDDDDDWC</sequence>
<feature type="region of interest" description="Disordered" evidence="14">
    <location>
        <begin position="547"/>
        <end position="613"/>
    </location>
</feature>
<keyword evidence="7" id="KW-0106">Calcium</keyword>
<gene>
    <name evidence="17" type="ORF">DERF_008263</name>
</gene>
<keyword evidence="3" id="KW-0109">Calcium transport</keyword>
<evidence type="ECO:0000256" key="1">
    <source>
        <dbReference type="ARBA" id="ARBA00004141"/>
    </source>
</evidence>
<reference evidence="17" key="2">
    <citation type="journal article" date="2022" name="Res Sq">
        <title>Comparative Genomics Reveals Insights into the Divergent Evolution of Astigmatic Mites and Household Pest Adaptations.</title>
        <authorList>
            <person name="Xiong Q."/>
            <person name="Wan A.T.-Y."/>
            <person name="Liu X.-Y."/>
            <person name="Fung C.S.-H."/>
            <person name="Xiao X."/>
            <person name="Malainual N."/>
            <person name="Hou J."/>
            <person name="Wang L."/>
            <person name="Wang M."/>
            <person name="Yang K."/>
            <person name="Cui Y."/>
            <person name="Leung E."/>
            <person name="Nong W."/>
            <person name="Shin S.-K."/>
            <person name="Au S."/>
            <person name="Jeong K.Y."/>
            <person name="Chew F.T."/>
            <person name="Hui J."/>
            <person name="Leung T.F."/>
            <person name="Tungtrongchitr A."/>
            <person name="Zhong N."/>
            <person name="Liu Z."/>
            <person name="Tsui S."/>
        </authorList>
    </citation>
    <scope>NUCLEOTIDE SEQUENCE</scope>
    <source>
        <strain evidence="17">Derf</strain>
        <tissue evidence="17">Whole organism</tissue>
    </source>
</reference>
<evidence type="ECO:0000256" key="10">
    <source>
        <dbReference type="ARBA" id="ARBA00023065"/>
    </source>
</evidence>
<keyword evidence="10" id="KW-0406">Ion transport</keyword>
<feature type="compositionally biased region" description="Low complexity" evidence="14">
    <location>
        <begin position="676"/>
        <end position="694"/>
    </location>
</feature>
<dbReference type="InterPro" id="IPR002048">
    <property type="entry name" value="EF_hand_dom"/>
</dbReference>
<feature type="compositionally biased region" description="Basic residues" evidence="14">
    <location>
        <begin position="566"/>
        <end position="577"/>
    </location>
</feature>
<feature type="compositionally biased region" description="Low complexity" evidence="14">
    <location>
        <begin position="1018"/>
        <end position="1028"/>
    </location>
</feature>
<proteinExistence type="predicted"/>
<dbReference type="GO" id="GO:0007268">
    <property type="term" value="P:chemical synaptic transmission"/>
    <property type="evidence" value="ECO:0007669"/>
    <property type="project" value="TreeGrafter"/>
</dbReference>
<evidence type="ECO:0000256" key="4">
    <source>
        <dbReference type="ARBA" id="ARBA00022673"/>
    </source>
</evidence>
<keyword evidence="2" id="KW-0813">Transport</keyword>
<keyword evidence="9 15" id="KW-1133">Transmembrane helix</keyword>
<comment type="caution">
    <text evidence="17">The sequence shown here is derived from an EMBL/GenBank/DDBJ whole genome shotgun (WGS) entry which is preliminary data.</text>
</comment>
<feature type="region of interest" description="Disordered" evidence="14">
    <location>
        <begin position="1254"/>
        <end position="1404"/>
    </location>
</feature>
<feature type="compositionally biased region" description="Polar residues" evidence="14">
    <location>
        <begin position="1311"/>
        <end position="1327"/>
    </location>
</feature>
<evidence type="ECO:0000256" key="9">
    <source>
        <dbReference type="ARBA" id="ARBA00022989"/>
    </source>
</evidence>
<keyword evidence="13" id="KW-0407">Ion channel</keyword>
<evidence type="ECO:0000256" key="11">
    <source>
        <dbReference type="ARBA" id="ARBA00023136"/>
    </source>
</evidence>
<feature type="compositionally biased region" description="Low complexity" evidence="14">
    <location>
        <begin position="592"/>
        <end position="607"/>
    </location>
</feature>
<keyword evidence="12" id="KW-0325">Glycoprotein</keyword>
<feature type="compositionally biased region" description="Polar residues" evidence="14">
    <location>
        <begin position="486"/>
        <end position="527"/>
    </location>
</feature>
<keyword evidence="18" id="KW-1185">Reference proteome</keyword>